<name>A0A0D6LBS1_9BILA</name>
<sequence>MTPPTVLLLALVCLLSMPQLSNAHEKDCKETKGRYTQEQRDNLFEAVVKVMDQEPRTLYTCSLEALAAKIWDDSGAEREKLIKHNIKEFKYKGETSADFVTVAANKWKDRFHRKKEVKKIYGGGKSVLQAMTKVCPCRDVIAWLAQSGMKNSAISSKLRVPLRTVQKVVKRWKEEGHVQFKPRSGLSTPKGCVGLLRKGLAEKMT</sequence>
<dbReference type="Pfam" id="PF13384">
    <property type="entry name" value="HTH_23"/>
    <property type="match status" value="1"/>
</dbReference>
<comment type="subcellular location">
    <subcellularLocation>
        <location evidence="1">Nucleus</location>
    </subcellularLocation>
</comment>
<accession>A0A0D6LBS1</accession>
<dbReference type="GO" id="GO:0005634">
    <property type="term" value="C:nucleus"/>
    <property type="evidence" value="ECO:0007669"/>
    <property type="project" value="UniProtKB-SubCell"/>
</dbReference>
<proteinExistence type="predicted"/>
<dbReference type="InterPro" id="IPR009057">
    <property type="entry name" value="Homeodomain-like_sf"/>
</dbReference>
<evidence type="ECO:0008006" key="5">
    <source>
        <dbReference type="Google" id="ProtNLM"/>
    </source>
</evidence>
<keyword evidence="4" id="KW-1185">Reference proteome</keyword>
<dbReference type="InterPro" id="IPR036388">
    <property type="entry name" value="WH-like_DNA-bd_sf"/>
</dbReference>
<evidence type="ECO:0000256" key="2">
    <source>
        <dbReference type="SAM" id="SignalP"/>
    </source>
</evidence>
<dbReference type="Proteomes" id="UP000054495">
    <property type="component" value="Unassembled WGS sequence"/>
</dbReference>
<dbReference type="AlphaFoldDB" id="A0A0D6LBS1"/>
<dbReference type="Pfam" id="PF17641">
    <property type="entry name" value="ASPRs"/>
    <property type="match status" value="1"/>
</dbReference>
<evidence type="ECO:0000313" key="3">
    <source>
        <dbReference type="EMBL" id="EPB68713.1"/>
    </source>
</evidence>
<reference evidence="3 4" key="1">
    <citation type="submission" date="2013-05" db="EMBL/GenBank/DDBJ databases">
        <title>Draft genome of the parasitic nematode Anyclostoma ceylanicum.</title>
        <authorList>
            <person name="Mitreva M."/>
        </authorList>
    </citation>
    <scope>NUCLEOTIDE SEQUENCE [LARGE SCALE GENOMIC DNA]</scope>
</reference>
<protein>
    <recommendedName>
        <fullName evidence="5">Paired domain-containing protein</fullName>
    </recommendedName>
</protein>
<gene>
    <name evidence="3" type="ORF">ANCCEY_12198</name>
</gene>
<dbReference type="InterPro" id="IPR035109">
    <property type="entry name" value="ASPR"/>
</dbReference>
<dbReference type="Gene3D" id="1.10.10.10">
    <property type="entry name" value="Winged helix-like DNA-binding domain superfamily/Winged helix DNA-binding domain"/>
    <property type="match status" value="1"/>
</dbReference>
<evidence type="ECO:0000256" key="1">
    <source>
        <dbReference type="ARBA" id="ARBA00004123"/>
    </source>
</evidence>
<organism evidence="3 4">
    <name type="scientific">Ancylostoma ceylanicum</name>
    <dbReference type="NCBI Taxonomy" id="53326"/>
    <lineage>
        <taxon>Eukaryota</taxon>
        <taxon>Metazoa</taxon>
        <taxon>Ecdysozoa</taxon>
        <taxon>Nematoda</taxon>
        <taxon>Chromadorea</taxon>
        <taxon>Rhabditida</taxon>
        <taxon>Rhabditina</taxon>
        <taxon>Rhabditomorpha</taxon>
        <taxon>Strongyloidea</taxon>
        <taxon>Ancylostomatidae</taxon>
        <taxon>Ancylostomatinae</taxon>
        <taxon>Ancylostoma</taxon>
    </lineage>
</organism>
<keyword evidence="2" id="KW-0732">Signal</keyword>
<feature type="chain" id="PRO_5002306940" description="Paired domain-containing protein" evidence="2">
    <location>
        <begin position="24"/>
        <end position="205"/>
    </location>
</feature>
<evidence type="ECO:0000313" key="4">
    <source>
        <dbReference type="Proteomes" id="UP000054495"/>
    </source>
</evidence>
<dbReference type="SUPFAM" id="SSF46689">
    <property type="entry name" value="Homeodomain-like"/>
    <property type="match status" value="1"/>
</dbReference>
<dbReference type="EMBL" id="KE125393">
    <property type="protein sequence ID" value="EPB68713.1"/>
    <property type="molecule type" value="Genomic_DNA"/>
</dbReference>
<feature type="signal peptide" evidence="2">
    <location>
        <begin position="1"/>
        <end position="23"/>
    </location>
</feature>